<dbReference type="EMBL" id="JAGTJR010000012">
    <property type="protein sequence ID" value="KAH7051293.1"/>
    <property type="molecule type" value="Genomic_DNA"/>
</dbReference>
<accession>A0ABQ8GC43</accession>
<evidence type="ECO:0000256" key="1">
    <source>
        <dbReference type="SAM" id="Phobius"/>
    </source>
</evidence>
<dbReference type="Proteomes" id="UP000774617">
    <property type="component" value="Unassembled WGS sequence"/>
</dbReference>
<gene>
    <name evidence="3" type="ORF">B0J12DRAFT_699351</name>
</gene>
<evidence type="ECO:0000256" key="2">
    <source>
        <dbReference type="SAM" id="SignalP"/>
    </source>
</evidence>
<evidence type="ECO:0008006" key="5">
    <source>
        <dbReference type="Google" id="ProtNLM"/>
    </source>
</evidence>
<feature type="signal peptide" evidence="2">
    <location>
        <begin position="1"/>
        <end position="26"/>
    </location>
</feature>
<keyword evidence="1" id="KW-1133">Transmembrane helix</keyword>
<organism evidence="3 4">
    <name type="scientific">Macrophomina phaseolina</name>
    <dbReference type="NCBI Taxonomy" id="35725"/>
    <lineage>
        <taxon>Eukaryota</taxon>
        <taxon>Fungi</taxon>
        <taxon>Dikarya</taxon>
        <taxon>Ascomycota</taxon>
        <taxon>Pezizomycotina</taxon>
        <taxon>Dothideomycetes</taxon>
        <taxon>Dothideomycetes incertae sedis</taxon>
        <taxon>Botryosphaeriales</taxon>
        <taxon>Botryosphaeriaceae</taxon>
        <taxon>Macrophomina</taxon>
    </lineage>
</organism>
<comment type="caution">
    <text evidence="3">The sequence shown here is derived from an EMBL/GenBank/DDBJ whole genome shotgun (WGS) entry which is preliminary data.</text>
</comment>
<reference evidence="3 4" key="1">
    <citation type="journal article" date="2021" name="Nat. Commun.">
        <title>Genetic determinants of endophytism in the Arabidopsis root mycobiome.</title>
        <authorList>
            <person name="Mesny F."/>
            <person name="Miyauchi S."/>
            <person name="Thiergart T."/>
            <person name="Pickel B."/>
            <person name="Atanasova L."/>
            <person name="Karlsson M."/>
            <person name="Huettel B."/>
            <person name="Barry K.W."/>
            <person name="Haridas S."/>
            <person name="Chen C."/>
            <person name="Bauer D."/>
            <person name="Andreopoulos W."/>
            <person name="Pangilinan J."/>
            <person name="LaButti K."/>
            <person name="Riley R."/>
            <person name="Lipzen A."/>
            <person name="Clum A."/>
            <person name="Drula E."/>
            <person name="Henrissat B."/>
            <person name="Kohler A."/>
            <person name="Grigoriev I.V."/>
            <person name="Martin F.M."/>
            <person name="Hacquard S."/>
        </authorList>
    </citation>
    <scope>NUCLEOTIDE SEQUENCE [LARGE SCALE GENOMIC DNA]</scope>
    <source>
        <strain evidence="3 4">MPI-SDFR-AT-0080</strain>
    </source>
</reference>
<evidence type="ECO:0000313" key="4">
    <source>
        <dbReference type="Proteomes" id="UP000774617"/>
    </source>
</evidence>
<feature type="chain" id="PRO_5045987372" description="Secreted protein" evidence="2">
    <location>
        <begin position="27"/>
        <end position="121"/>
    </location>
</feature>
<sequence length="121" mass="13104">MACGLLPLSPLLARAAALMLLSCCWTYCCCPLSAPASPLACMAAPRFESNQPTSPVDRLRLIAAAACLSVWLLLLFHRSRMHAQPRTAALLLASSCTTPTCRCSRCCRPPSTHATTMRIIW</sequence>
<protein>
    <recommendedName>
        <fullName evidence="5">Secreted protein</fullName>
    </recommendedName>
</protein>
<keyword evidence="2" id="KW-0732">Signal</keyword>
<name>A0ABQ8GC43_9PEZI</name>
<feature type="transmembrane region" description="Helical" evidence="1">
    <location>
        <begin position="59"/>
        <end position="76"/>
    </location>
</feature>
<proteinExistence type="predicted"/>
<keyword evidence="1" id="KW-0472">Membrane</keyword>
<keyword evidence="1" id="KW-0812">Transmembrane</keyword>
<keyword evidence="4" id="KW-1185">Reference proteome</keyword>
<evidence type="ECO:0000313" key="3">
    <source>
        <dbReference type="EMBL" id="KAH7051293.1"/>
    </source>
</evidence>